<feature type="domain" description="Sulfotransferase" evidence="4">
    <location>
        <begin position="55"/>
        <end position="283"/>
    </location>
</feature>
<dbReference type="PANTHER" id="PTHR11783">
    <property type="entry name" value="SULFOTRANSFERASE SULT"/>
    <property type="match status" value="1"/>
</dbReference>
<gene>
    <name evidence="5" type="ORF">JD844_024787</name>
</gene>
<evidence type="ECO:0000313" key="6">
    <source>
        <dbReference type="Proteomes" id="UP000826234"/>
    </source>
</evidence>
<evidence type="ECO:0000259" key="4">
    <source>
        <dbReference type="Pfam" id="PF00685"/>
    </source>
</evidence>
<dbReference type="Pfam" id="PF00685">
    <property type="entry name" value="Sulfotransfer_1"/>
    <property type="match status" value="1"/>
</dbReference>
<dbReference type="SUPFAM" id="SSF52540">
    <property type="entry name" value="P-loop containing nucleoside triphosphate hydrolases"/>
    <property type="match status" value="1"/>
</dbReference>
<accession>A0ABQ7SYT2</accession>
<dbReference type="EC" id="2.8.2.-" evidence="3"/>
<reference evidence="5 6" key="1">
    <citation type="journal article" date="2022" name="Gigascience">
        <title>A chromosome-level genome assembly and annotation of the desert horned lizard, Phrynosoma platyrhinos, provides insight into chromosomal rearrangements among reptiles.</title>
        <authorList>
            <person name="Koochekian N."/>
            <person name="Ascanio A."/>
            <person name="Farleigh K."/>
            <person name="Card D.C."/>
            <person name="Schield D.R."/>
            <person name="Castoe T.A."/>
            <person name="Jezkova T."/>
        </authorList>
    </citation>
    <scope>NUCLEOTIDE SEQUENCE [LARGE SCALE GENOMIC DNA]</scope>
    <source>
        <strain evidence="5">NK-2021</strain>
    </source>
</reference>
<organism evidence="5 6">
    <name type="scientific">Phrynosoma platyrhinos</name>
    <name type="common">Desert horned lizard</name>
    <dbReference type="NCBI Taxonomy" id="52577"/>
    <lineage>
        <taxon>Eukaryota</taxon>
        <taxon>Metazoa</taxon>
        <taxon>Chordata</taxon>
        <taxon>Craniata</taxon>
        <taxon>Vertebrata</taxon>
        <taxon>Euteleostomi</taxon>
        <taxon>Lepidosauria</taxon>
        <taxon>Squamata</taxon>
        <taxon>Bifurcata</taxon>
        <taxon>Unidentata</taxon>
        <taxon>Episquamata</taxon>
        <taxon>Toxicofera</taxon>
        <taxon>Iguania</taxon>
        <taxon>Phrynosomatidae</taxon>
        <taxon>Phrynosomatinae</taxon>
        <taxon>Phrynosoma</taxon>
    </lineage>
</organism>
<keyword evidence="6" id="KW-1185">Reference proteome</keyword>
<name>A0ABQ7SYT2_PHRPL</name>
<comment type="similarity">
    <text evidence="1 3">Belongs to the sulfotransferase 1 family.</text>
</comment>
<comment type="caution">
    <text evidence="5">The sequence shown here is derived from an EMBL/GenBank/DDBJ whole genome shotgun (WGS) entry which is preliminary data.</text>
</comment>
<evidence type="ECO:0000256" key="1">
    <source>
        <dbReference type="ARBA" id="ARBA00005771"/>
    </source>
</evidence>
<evidence type="ECO:0000256" key="2">
    <source>
        <dbReference type="ARBA" id="ARBA00022679"/>
    </source>
</evidence>
<evidence type="ECO:0000313" key="5">
    <source>
        <dbReference type="EMBL" id="KAH0622457.1"/>
    </source>
</evidence>
<dbReference type="Proteomes" id="UP000826234">
    <property type="component" value="Unassembled WGS sequence"/>
</dbReference>
<dbReference type="InterPro" id="IPR000863">
    <property type="entry name" value="Sulfotransferase_dom"/>
</dbReference>
<dbReference type="InterPro" id="IPR027417">
    <property type="entry name" value="P-loop_NTPase"/>
</dbReference>
<proteinExistence type="inferred from homology"/>
<evidence type="ECO:0000256" key="3">
    <source>
        <dbReference type="RuleBase" id="RU361155"/>
    </source>
</evidence>
<sequence>MAQKGLSENLEKKLEEIKKTAPEDGLFLYNGELYPAVACKPETLKILHTFKARRDDVVLVGYAKTGTNWVGHILIELEAASGKYDEEERNRRKQQEKELKLMPYLEFGDPEKFQRMEKLPSRRIIRTHLIPQKIPKSFFEQNTKMLVLFRNPKDTAVSYFHFAKSMKLISMPYGFYLDHITEWNKYIDYKNVMFITYEELKENTTLGLKRIAEFFEFSVTEKDIQSIEEKTNFKAMKDKAAETHGDIGQNFFRKGIVGDWKSIFSTDQSEEMDKKFEENVARTRLGKMLKYEVYCKN</sequence>
<keyword evidence="2 3" id="KW-0808">Transferase</keyword>
<protein>
    <recommendedName>
        <fullName evidence="3">Sulfotransferase</fullName>
        <ecNumber evidence="3">2.8.2.-</ecNumber>
    </recommendedName>
</protein>
<dbReference type="EMBL" id="JAIPUX010003289">
    <property type="protein sequence ID" value="KAH0622457.1"/>
    <property type="molecule type" value="Genomic_DNA"/>
</dbReference>
<dbReference type="Gene3D" id="3.40.50.300">
    <property type="entry name" value="P-loop containing nucleotide triphosphate hydrolases"/>
    <property type="match status" value="1"/>
</dbReference>